<keyword evidence="2" id="KW-1185">Reference proteome</keyword>
<organism evidence="1 2">
    <name type="scientific">Bacillus phage Troll</name>
    <dbReference type="NCBI Taxonomy" id="1382932"/>
    <lineage>
        <taxon>Viruses</taxon>
        <taxon>Duplodnaviria</taxon>
        <taxon>Heunggongvirae</taxon>
        <taxon>Uroviricota</taxon>
        <taxon>Caudoviricetes</taxon>
        <taxon>Herelleviridae</taxon>
        <taxon>Bastillevirinae</taxon>
        <taxon>Bequatrovirus</taxon>
        <taxon>Bequatrovirus troll</taxon>
    </lineage>
</organism>
<dbReference type="GeneID" id="16575390"/>
<gene>
    <name evidence="1" type="primary">135</name>
    <name evidence="1" type="ORF">TROLL_135</name>
</gene>
<dbReference type="KEGG" id="vg:16575390"/>
<proteinExistence type="predicted"/>
<sequence length="85" mass="10288">MEDKVMGEIANIFKETNEQLESLLNMNPEEREDYNTKRYVEQYLTFFKDVYGENPKYDYTRDGDKINVKVYPYQPLDYITVEIKL</sequence>
<dbReference type="RefSeq" id="YP_008430919.1">
    <property type="nucleotide sequence ID" value="NC_022088.2"/>
</dbReference>
<accession>S5Z7I3</accession>
<reference evidence="1" key="1">
    <citation type="submission" date="2013-11" db="EMBL/GenBank/DDBJ databases">
        <authorList>
            <person name="Acha N."/>
            <person name="Ahmed A.J."/>
            <person name="Andrew J.C."/>
            <person name="Arusuraire T."/>
            <person name="Auman J.C."/>
            <person name="Badar F."/>
            <person name="Bello R."/>
            <person name="Bernabe S.M."/>
            <person name="Boateng S.K."/>
            <person name="Brawn M.S."/>
            <person name="Calos M.G."/>
            <person name="Chambers B.M."/>
            <person name="Chan S.K."/>
            <person name="Cheaves M."/>
            <person name="Cleary N.C."/>
            <person name="Czawlytko E.C."/>
            <person name="Gabriel T.W."/>
            <person name="Gao W."/>
            <person name="Gnatt I.Y."/>
            <person name="Gopala-Rao A.K."/>
            <person name="Group B.L."/>
            <person name="Haile S."/>
            <person name="Haupt C.W."/>
            <person name="Heinke M.L."/>
            <person name="Hodgson J.S."/>
            <person name="Howarth S.M."/>
            <person name="Ierardi B.R."/>
            <person name="Jacob-Sampson D.C."/>
            <person name="Jayasinghe N.S."/>
            <person name="Jiang A."/>
            <person name="Jones M."/>
            <person name="Kharel N."/>
            <person name="Kim E.H."/>
            <person name="Kim J.S."/>
            <person name="Kim J.S."/>
            <person name="Kim M."/>
            <person name="Kim T.W."/>
            <person name="Kim Y."/>
            <person name="Kirchner B.E."/>
            <person name="Ko E."/>
            <person name="Kumar A."/>
            <person name="Le D.N."/>
            <person name="Lo A."/>
            <person name="Lynott E.M."/>
            <person name="Mahmood A."/>
            <person name="Manzoor I.S."/>
            <person name="Marano G.L."/>
            <person name="Margulies Z.J."/>
            <person name="Mathew S."/>
            <person name="McClure A.L."/>
            <person name="McCollum B.J."/>
            <person name="Mckee R.C."/>
            <person name="Menisher T.W."/>
            <person name="Monroe M.K."/>
            <person name="Mosenkis E.V."/>
            <person name="Nagaradona C."/>
            <person name="Nelson V.D."/>
            <person name="Nnadi N.D."/>
            <person name="Okolo C."/>
            <person name="Opene B.A."/>
            <person name="Parmanov M."/>
            <person name="Parsons M.J."/>
            <person name="Patel D.B."/>
            <person name="Pham M."/>
            <person name="Raza S."/>
            <person name="Rein A.J."/>
            <person name="Retnakumar V."/>
            <person name="Seidman L.M."/>
            <person name="Sexton M.Jr."/>
            <person name="Shaw C.A."/>
            <person name="Sheth S.N."/>
            <person name="Shu C.W."/>
            <person name="Smith K.M."/>
            <person name="Tailor D.I."/>
            <person name="Teklu-Haile Y."/>
            <person name="Tewelde B.Z."/>
            <person name="Threatt J.C."/>
            <person name="Tong M.V."/>
            <person name="Turner K.N."/>
            <person name="Velasco R.T."/>
            <person name="Venida A.C."/>
            <person name="Walker L.M."/>
            <person name="Way M."/>
            <person name="Williams K.L."/>
            <person name="Witczak R.W."/>
            <person name="Won D."/>
            <person name="Zifa S."/>
            <person name="Zimmerman J.N."/>
            <person name="Adediran T.Y."/>
            <person name="Jeon M.-H."/>
            <person name="Shah M.R."/>
            <person name="Abete L.P."/>
            <person name="Cortes N."/>
            <person name="Nunn R."/>
            <person name="Somasundaram P."/>
            <person name="Caruso S.M."/>
            <person name="Erill I."/>
            <person name="Cresawn S.G."/>
            <person name="Russell D.A."/>
            <person name="Pope W.H."/>
            <person name="Jacobs-Sera D."/>
            <person name="Hendrix R.W."/>
            <person name="Hatfull G.F."/>
        </authorList>
    </citation>
    <scope>NUCLEOTIDE SEQUENCE [LARGE SCALE GENOMIC DNA]</scope>
</reference>
<name>S5Z7I3_9CAUD</name>
<dbReference type="Proteomes" id="UP000015546">
    <property type="component" value="Segment"/>
</dbReference>
<protein>
    <submittedName>
        <fullName evidence="1">Uncharacterized protein</fullName>
    </submittedName>
</protein>
<evidence type="ECO:0000313" key="1">
    <source>
        <dbReference type="EMBL" id="AGT13416.1"/>
    </source>
</evidence>
<evidence type="ECO:0000313" key="2">
    <source>
        <dbReference type="Proteomes" id="UP000015546"/>
    </source>
</evidence>
<dbReference type="EMBL" id="KF208639">
    <property type="protein sequence ID" value="AGT13416.1"/>
    <property type="molecule type" value="Genomic_DNA"/>
</dbReference>